<dbReference type="Gene3D" id="1.10.8.60">
    <property type="match status" value="1"/>
</dbReference>
<dbReference type="SUPFAM" id="SSF52540">
    <property type="entry name" value="P-loop containing nucleoside triphosphate hydrolases"/>
    <property type="match status" value="1"/>
</dbReference>
<evidence type="ECO:0000259" key="8">
    <source>
        <dbReference type="Pfam" id="PF21694"/>
    </source>
</evidence>
<dbReference type="NCBIfam" id="TIGR01128">
    <property type="entry name" value="holA"/>
    <property type="match status" value="1"/>
</dbReference>
<dbReference type="Proteomes" id="UP001239462">
    <property type="component" value="Unassembled WGS sequence"/>
</dbReference>
<dbReference type="Pfam" id="PF21694">
    <property type="entry name" value="DNA_pol3_delta_C"/>
    <property type="match status" value="1"/>
</dbReference>
<keyword evidence="10" id="KW-1185">Reference proteome</keyword>
<evidence type="ECO:0000313" key="10">
    <source>
        <dbReference type="Proteomes" id="UP001239462"/>
    </source>
</evidence>
<keyword evidence="4" id="KW-0235">DNA replication</keyword>
<dbReference type="RefSeq" id="WP_149497912.1">
    <property type="nucleotide sequence ID" value="NZ_CP141221.1"/>
</dbReference>
<keyword evidence="2 9" id="KW-0808">Transferase</keyword>
<dbReference type="PANTHER" id="PTHR34388:SF1">
    <property type="entry name" value="DNA POLYMERASE III SUBUNIT DELTA"/>
    <property type="match status" value="1"/>
</dbReference>
<evidence type="ECO:0000256" key="7">
    <source>
        <dbReference type="ARBA" id="ARBA00049244"/>
    </source>
</evidence>
<dbReference type="EC" id="2.7.7.7" evidence="1"/>
<dbReference type="Gene3D" id="3.40.50.300">
    <property type="entry name" value="P-loop containing nucleotide triphosphate hydrolases"/>
    <property type="match status" value="1"/>
</dbReference>
<feature type="domain" description="DNA polymerase III delta subunit-like C-terminal" evidence="8">
    <location>
        <begin position="216"/>
        <end position="342"/>
    </location>
</feature>
<dbReference type="InterPro" id="IPR048466">
    <property type="entry name" value="DNA_pol3_delta-like_C"/>
</dbReference>
<dbReference type="InterPro" id="IPR005790">
    <property type="entry name" value="DNA_polIII_delta"/>
</dbReference>
<proteinExistence type="inferred from homology"/>
<evidence type="ECO:0000256" key="2">
    <source>
        <dbReference type="ARBA" id="ARBA00022679"/>
    </source>
</evidence>
<comment type="similarity">
    <text evidence="6">Belongs to the DNA polymerase HolA subunit family.</text>
</comment>
<keyword evidence="5" id="KW-0239">DNA-directed DNA polymerase</keyword>
<evidence type="ECO:0000256" key="3">
    <source>
        <dbReference type="ARBA" id="ARBA00022695"/>
    </source>
</evidence>
<dbReference type="InterPro" id="IPR027417">
    <property type="entry name" value="P-loop_NTPase"/>
</dbReference>
<dbReference type="PANTHER" id="PTHR34388">
    <property type="entry name" value="DNA POLYMERASE III SUBUNIT DELTA"/>
    <property type="match status" value="1"/>
</dbReference>
<comment type="caution">
    <text evidence="9">The sequence shown here is derived from an EMBL/GenBank/DDBJ whole genome shotgun (WGS) entry which is preliminary data.</text>
</comment>
<evidence type="ECO:0000256" key="1">
    <source>
        <dbReference type="ARBA" id="ARBA00012417"/>
    </source>
</evidence>
<organism evidence="9 10">
    <name type="scientific">Roseiconus lacunae</name>
    <dbReference type="NCBI Taxonomy" id="2605694"/>
    <lineage>
        <taxon>Bacteria</taxon>
        <taxon>Pseudomonadati</taxon>
        <taxon>Planctomycetota</taxon>
        <taxon>Planctomycetia</taxon>
        <taxon>Pirellulales</taxon>
        <taxon>Pirellulaceae</taxon>
        <taxon>Roseiconus</taxon>
    </lineage>
</organism>
<reference evidence="9 10" key="1">
    <citation type="submission" date="2023-06" db="EMBL/GenBank/DDBJ databases">
        <title>Roseiconus lacunae JC819 isolated from Gulf of Mannar region, Tamil Nadu.</title>
        <authorList>
            <person name="Pk S."/>
            <person name="Ch S."/>
            <person name="Ch V.R."/>
        </authorList>
    </citation>
    <scope>NUCLEOTIDE SEQUENCE [LARGE SCALE GENOMIC DNA]</scope>
    <source>
        <strain evidence="9 10">JC819</strain>
    </source>
</reference>
<evidence type="ECO:0000256" key="4">
    <source>
        <dbReference type="ARBA" id="ARBA00022705"/>
    </source>
</evidence>
<name>A0ABT7PJ77_9BACT</name>
<evidence type="ECO:0000256" key="6">
    <source>
        <dbReference type="ARBA" id="ARBA00034754"/>
    </source>
</evidence>
<accession>A0ABT7PJ77</accession>
<dbReference type="EMBL" id="JASZZN010000008">
    <property type="protein sequence ID" value="MDM4016354.1"/>
    <property type="molecule type" value="Genomic_DNA"/>
</dbReference>
<dbReference type="GO" id="GO:0003887">
    <property type="term" value="F:DNA-directed DNA polymerase activity"/>
    <property type="evidence" value="ECO:0007669"/>
    <property type="project" value="UniProtKB-EC"/>
</dbReference>
<evidence type="ECO:0000256" key="5">
    <source>
        <dbReference type="ARBA" id="ARBA00022932"/>
    </source>
</evidence>
<evidence type="ECO:0000313" key="9">
    <source>
        <dbReference type="EMBL" id="MDM4016354.1"/>
    </source>
</evidence>
<gene>
    <name evidence="9" type="primary">holA</name>
    <name evidence="9" type="ORF">QTN89_13000</name>
</gene>
<keyword evidence="3 9" id="KW-0548">Nucleotidyltransferase</keyword>
<dbReference type="SUPFAM" id="SSF48019">
    <property type="entry name" value="post-AAA+ oligomerization domain-like"/>
    <property type="match status" value="1"/>
</dbReference>
<protein>
    <recommendedName>
        <fullName evidence="1">DNA-directed DNA polymerase</fullName>
        <ecNumber evidence="1">2.7.7.7</ecNumber>
    </recommendedName>
</protein>
<sequence>MSKVHAFDFLTKSSDADAHDFSVAGLFGGDGTLMGWATNKLAGDSDVTEFDGNTARWSDVNDELSTGSLFDMGEKRAIVIRDADSFLSSNRAEVEAYLAKPGSVARLILQLQSLASNTKVYKALDKSHVLICCSGETGKKTGATAVSRRKFLTEFVAGRHQTKLTGEAADALVEMLGDDVGFLDTEIAKLACYQPPGETIGEELVRDVVAGWQGKTIWQITDAISSGNAAEALLQLDKLISGGQPPVALLPQIAYSLRKLGLATAIHLAAERAGKKPHLEDSLVKGGMRPFEIGRATADMKRMKRERAAKLLEWLLDADLRLKGTHSSDGLDRFLLESLVLKLAQ</sequence>
<dbReference type="InterPro" id="IPR008921">
    <property type="entry name" value="DNA_pol3_clamp-load_cplx_C"/>
</dbReference>
<dbReference type="Gene3D" id="1.20.272.10">
    <property type="match status" value="1"/>
</dbReference>
<comment type="catalytic activity">
    <reaction evidence="7">
        <text>DNA(n) + a 2'-deoxyribonucleoside 5'-triphosphate = DNA(n+1) + diphosphate</text>
        <dbReference type="Rhea" id="RHEA:22508"/>
        <dbReference type="Rhea" id="RHEA-COMP:17339"/>
        <dbReference type="Rhea" id="RHEA-COMP:17340"/>
        <dbReference type="ChEBI" id="CHEBI:33019"/>
        <dbReference type="ChEBI" id="CHEBI:61560"/>
        <dbReference type="ChEBI" id="CHEBI:173112"/>
        <dbReference type="EC" id="2.7.7.7"/>
    </reaction>
</comment>